<name>A0A815CTT4_9BILA</name>
<dbReference type="Proteomes" id="UP000663829">
    <property type="component" value="Unassembled WGS sequence"/>
</dbReference>
<dbReference type="EMBL" id="CAJOBC010033067">
    <property type="protein sequence ID" value="CAF4098243.1"/>
    <property type="molecule type" value="Genomic_DNA"/>
</dbReference>
<keyword evidence="3" id="KW-1185">Reference proteome</keyword>
<organism evidence="1 3">
    <name type="scientific">Didymodactylos carnosus</name>
    <dbReference type="NCBI Taxonomy" id="1234261"/>
    <lineage>
        <taxon>Eukaryota</taxon>
        <taxon>Metazoa</taxon>
        <taxon>Spiralia</taxon>
        <taxon>Gnathifera</taxon>
        <taxon>Rotifera</taxon>
        <taxon>Eurotatoria</taxon>
        <taxon>Bdelloidea</taxon>
        <taxon>Philodinida</taxon>
        <taxon>Philodinidae</taxon>
        <taxon>Didymodactylos</taxon>
    </lineage>
</organism>
<comment type="caution">
    <text evidence="1">The sequence shown here is derived from an EMBL/GenBank/DDBJ whole genome shotgun (WGS) entry which is preliminary data.</text>
</comment>
<evidence type="ECO:0000313" key="2">
    <source>
        <dbReference type="EMBL" id="CAF4098243.1"/>
    </source>
</evidence>
<evidence type="ECO:0000313" key="1">
    <source>
        <dbReference type="EMBL" id="CAF1291713.1"/>
    </source>
</evidence>
<dbReference type="AlphaFoldDB" id="A0A815CTT4"/>
<dbReference type="Proteomes" id="UP000681722">
    <property type="component" value="Unassembled WGS sequence"/>
</dbReference>
<protein>
    <submittedName>
        <fullName evidence="1">Uncharacterized protein</fullName>
    </submittedName>
</protein>
<dbReference type="OrthoDB" id="545169at2759"/>
<gene>
    <name evidence="1" type="ORF">GPM918_LOCUS28071</name>
    <name evidence="2" type="ORF">SRO942_LOCUS28517</name>
</gene>
<dbReference type="EMBL" id="CAJNOQ010012088">
    <property type="protein sequence ID" value="CAF1291713.1"/>
    <property type="molecule type" value="Genomic_DNA"/>
</dbReference>
<evidence type="ECO:0000313" key="3">
    <source>
        <dbReference type="Proteomes" id="UP000663829"/>
    </source>
</evidence>
<reference evidence="1" key="1">
    <citation type="submission" date="2021-02" db="EMBL/GenBank/DDBJ databases">
        <authorList>
            <person name="Nowell W R."/>
        </authorList>
    </citation>
    <scope>NUCLEOTIDE SEQUENCE</scope>
</reference>
<sequence>MMLNDCPTSLKNAYDIVNDYTESEIDSKDTPSGRVLTNAITHLVEKWYSRILPSRITNTFINALLYIVGGETFHRKLGLTKPSSISLYTVYALATIRKFFMQFMPPRIAKHRLSDNLMKTYYSCPATRSTFTNVGPPKVIATMTNDSKAE</sequence>
<proteinExistence type="predicted"/>
<accession>A0A815CTT4</accession>